<dbReference type="PROSITE" id="PS00107">
    <property type="entry name" value="PROTEIN_KINASE_ATP"/>
    <property type="match status" value="1"/>
</dbReference>
<feature type="compositionally biased region" description="Polar residues" evidence="6">
    <location>
        <begin position="20"/>
        <end position="37"/>
    </location>
</feature>
<dbReference type="InterPro" id="IPR011009">
    <property type="entry name" value="Kinase-like_dom_sf"/>
</dbReference>
<proteinExistence type="predicted"/>
<dbReference type="InterPro" id="IPR008271">
    <property type="entry name" value="Ser/Thr_kinase_AS"/>
</dbReference>
<dbReference type="Proteomes" id="UP001143307">
    <property type="component" value="Unassembled WGS sequence"/>
</dbReference>
<keyword evidence="2 5" id="KW-0547">Nucleotide-binding</keyword>
<dbReference type="CDD" id="cd14014">
    <property type="entry name" value="STKc_PknB_like"/>
    <property type="match status" value="1"/>
</dbReference>
<dbReference type="Gene3D" id="1.10.510.10">
    <property type="entry name" value="Transferase(Phosphotransferase) domain 1"/>
    <property type="match status" value="1"/>
</dbReference>
<dbReference type="SUPFAM" id="SSF56112">
    <property type="entry name" value="Protein kinase-like (PK-like)"/>
    <property type="match status" value="1"/>
</dbReference>
<dbReference type="Pfam" id="PF02026">
    <property type="entry name" value="RyR"/>
    <property type="match status" value="1"/>
</dbReference>
<dbReference type="PANTHER" id="PTHR43289">
    <property type="entry name" value="MITOGEN-ACTIVATED PROTEIN KINASE KINASE KINASE 20-RELATED"/>
    <property type="match status" value="1"/>
</dbReference>
<dbReference type="EMBL" id="SHNP01000004">
    <property type="protein sequence ID" value="MCX2974321.1"/>
    <property type="molecule type" value="Genomic_DNA"/>
</dbReference>
<evidence type="ECO:0000256" key="4">
    <source>
        <dbReference type="ARBA" id="ARBA00022840"/>
    </source>
</evidence>
<dbReference type="SMART" id="SM00220">
    <property type="entry name" value="S_TKc"/>
    <property type="match status" value="1"/>
</dbReference>
<dbReference type="InterPro" id="IPR003032">
    <property type="entry name" value="Ryanodine_rcpt"/>
</dbReference>
<protein>
    <recommendedName>
        <fullName evidence="7">Protein kinase domain-containing protein</fullName>
    </recommendedName>
</protein>
<keyword evidence="1" id="KW-0808">Transferase</keyword>
<evidence type="ECO:0000256" key="5">
    <source>
        <dbReference type="PROSITE-ProRule" id="PRU10141"/>
    </source>
</evidence>
<dbReference type="PROSITE" id="PS00108">
    <property type="entry name" value="PROTEIN_KINASE_ST"/>
    <property type="match status" value="1"/>
</dbReference>
<keyword evidence="3" id="KW-0418">Kinase</keyword>
<dbReference type="InterPro" id="IPR000719">
    <property type="entry name" value="Prot_kinase_dom"/>
</dbReference>
<dbReference type="Gene3D" id="3.30.200.20">
    <property type="entry name" value="Phosphorylase Kinase, domain 1"/>
    <property type="match status" value="1"/>
</dbReference>
<evidence type="ECO:0000256" key="6">
    <source>
        <dbReference type="SAM" id="MobiDB-lite"/>
    </source>
</evidence>
<evidence type="ECO:0000313" key="9">
    <source>
        <dbReference type="Proteomes" id="UP001143307"/>
    </source>
</evidence>
<organism evidence="8 9">
    <name type="scientific">Candidatus Seongchinamella marina</name>
    <dbReference type="NCBI Taxonomy" id="2518990"/>
    <lineage>
        <taxon>Bacteria</taxon>
        <taxon>Pseudomonadati</taxon>
        <taxon>Pseudomonadota</taxon>
        <taxon>Gammaproteobacteria</taxon>
        <taxon>Cellvibrionales</taxon>
        <taxon>Halieaceae</taxon>
        <taxon>Seongchinamella</taxon>
    </lineage>
</organism>
<accession>A0ABT3SWE9</accession>
<dbReference type="InterPro" id="IPR017441">
    <property type="entry name" value="Protein_kinase_ATP_BS"/>
</dbReference>
<evidence type="ECO:0000256" key="3">
    <source>
        <dbReference type="ARBA" id="ARBA00022777"/>
    </source>
</evidence>
<evidence type="ECO:0000256" key="1">
    <source>
        <dbReference type="ARBA" id="ARBA00022679"/>
    </source>
</evidence>
<evidence type="ECO:0000259" key="7">
    <source>
        <dbReference type="PROSITE" id="PS50011"/>
    </source>
</evidence>
<sequence>MQMNDELFRHTQTVDRSSDDSAINGRTPTDPTQNEVAPQQEGDVILDRFEVKRFLGSGAFGFVFLAYDMDLDRLVAIKKPSQRMLSQLGNIDQLIREARTVAQLDHENIVPVYDTLSAPDGSCYIISKFVRGQDLRSLLLRGRPGMPKIVKTIKDVAFALHHAHLNAIVHCDIKPANIILDDNGKAHVTDFGIAFNLKACLQDTASDGTPAYMSPEQTQEQNKSLDGRSDIYSLGIVLYELLCGQLPFSGETRTELFNNILSANARPPRQIDDSIPRIIETICLKAMARDPAQRYTTALDMARDLEQYAGYDPKPIDVSMVDVPPELNKLIEELSENTHDIWAVQRYQDGWKLGDVRNDSHKTHPCLIAYDQLPESEKQYDRATVLGTIKGMLALGYTIEKKN</sequence>
<keyword evidence="9" id="KW-1185">Reference proteome</keyword>
<feature type="domain" description="Protein kinase" evidence="7">
    <location>
        <begin position="49"/>
        <end position="309"/>
    </location>
</feature>
<feature type="binding site" evidence="5">
    <location>
        <position position="79"/>
    </location>
    <ligand>
        <name>ATP</name>
        <dbReference type="ChEBI" id="CHEBI:30616"/>
    </ligand>
</feature>
<comment type="caution">
    <text evidence="8">The sequence shown here is derived from an EMBL/GenBank/DDBJ whole genome shotgun (WGS) entry which is preliminary data.</text>
</comment>
<gene>
    <name evidence="8" type="ORF">EYC87_12075</name>
</gene>
<reference evidence="8" key="1">
    <citation type="submission" date="2019-02" db="EMBL/GenBank/DDBJ databases">
        <authorList>
            <person name="Li S.-H."/>
        </authorList>
    </citation>
    <scope>NUCLEOTIDE SEQUENCE</scope>
    <source>
        <strain evidence="8">IMCC8485</strain>
    </source>
</reference>
<feature type="compositionally biased region" description="Basic and acidic residues" evidence="6">
    <location>
        <begin position="1"/>
        <end position="19"/>
    </location>
</feature>
<dbReference type="Pfam" id="PF00069">
    <property type="entry name" value="Pkinase"/>
    <property type="match status" value="1"/>
</dbReference>
<dbReference type="Gene3D" id="1.10.490.160">
    <property type="match status" value="1"/>
</dbReference>
<dbReference type="PROSITE" id="PS50011">
    <property type="entry name" value="PROTEIN_KINASE_DOM"/>
    <property type="match status" value="1"/>
</dbReference>
<name>A0ABT3SWE9_9GAMM</name>
<dbReference type="PANTHER" id="PTHR43289:SF6">
    <property type="entry name" value="SERINE_THREONINE-PROTEIN KINASE NEKL-3"/>
    <property type="match status" value="1"/>
</dbReference>
<evidence type="ECO:0000313" key="8">
    <source>
        <dbReference type="EMBL" id="MCX2974321.1"/>
    </source>
</evidence>
<evidence type="ECO:0000256" key="2">
    <source>
        <dbReference type="ARBA" id="ARBA00022741"/>
    </source>
</evidence>
<feature type="region of interest" description="Disordered" evidence="6">
    <location>
        <begin position="1"/>
        <end position="40"/>
    </location>
</feature>
<keyword evidence="4 5" id="KW-0067">ATP-binding</keyword>